<dbReference type="Gene3D" id="2.60.120.10">
    <property type="entry name" value="Jelly Rolls"/>
    <property type="match status" value="1"/>
</dbReference>
<dbReference type="EMBL" id="JACCBG010000001">
    <property type="protein sequence ID" value="NYD41702.1"/>
    <property type="molecule type" value="Genomic_DNA"/>
</dbReference>
<name>A0A7Y9E686_9ACTN</name>
<evidence type="ECO:0000313" key="4">
    <source>
        <dbReference type="Proteomes" id="UP000535511"/>
    </source>
</evidence>
<feature type="domain" description="Cupin type-2" evidence="2">
    <location>
        <begin position="38"/>
        <end position="105"/>
    </location>
</feature>
<dbReference type="PANTHER" id="PTHR40112:SF1">
    <property type="entry name" value="H2HPP ISOMERASE"/>
    <property type="match status" value="1"/>
</dbReference>
<evidence type="ECO:0000313" key="3">
    <source>
        <dbReference type="EMBL" id="NYD41702.1"/>
    </source>
</evidence>
<keyword evidence="4" id="KW-1185">Reference proteome</keyword>
<evidence type="ECO:0000259" key="2">
    <source>
        <dbReference type="Pfam" id="PF07883"/>
    </source>
</evidence>
<protein>
    <submittedName>
        <fullName evidence="3">Putative RmlC-like cupin family protein</fullName>
    </submittedName>
</protein>
<reference evidence="3 4" key="1">
    <citation type="submission" date="2020-07" db="EMBL/GenBank/DDBJ databases">
        <title>Sequencing the genomes of 1000 actinobacteria strains.</title>
        <authorList>
            <person name="Klenk H.-P."/>
        </authorList>
    </citation>
    <scope>NUCLEOTIDE SEQUENCE [LARGE SCALE GENOMIC DNA]</scope>
    <source>
        <strain evidence="3 4">DSM 21350</strain>
    </source>
</reference>
<organism evidence="3 4">
    <name type="scientific">Nocardioides panaciterrulae</name>
    <dbReference type="NCBI Taxonomy" id="661492"/>
    <lineage>
        <taxon>Bacteria</taxon>
        <taxon>Bacillati</taxon>
        <taxon>Actinomycetota</taxon>
        <taxon>Actinomycetes</taxon>
        <taxon>Propionibacteriales</taxon>
        <taxon>Nocardioidaceae</taxon>
        <taxon>Nocardioides</taxon>
    </lineage>
</organism>
<dbReference type="InterPro" id="IPR014710">
    <property type="entry name" value="RmlC-like_jellyroll"/>
</dbReference>
<accession>A0A7Y9E686</accession>
<sequence length="127" mass="13617">MSEPLRVVRSTDLQPADPTPGMHRTLAFLAPGLWAGRLETDPGTTSGWHHHDVNESSLYVVSGLLRLEFEGREGYVEAGPGDFVHVPAHTVHRESNPGQEPSVVVIARAGDGIPTVNVDAPPPPHHG</sequence>
<dbReference type="InterPro" id="IPR013096">
    <property type="entry name" value="Cupin_2"/>
</dbReference>
<dbReference type="Pfam" id="PF07883">
    <property type="entry name" value="Cupin_2"/>
    <property type="match status" value="1"/>
</dbReference>
<dbReference type="AlphaFoldDB" id="A0A7Y9E686"/>
<gene>
    <name evidence="3" type="ORF">BJZ21_001785</name>
</gene>
<dbReference type="InterPro" id="IPR011051">
    <property type="entry name" value="RmlC_Cupin_sf"/>
</dbReference>
<feature type="region of interest" description="Disordered" evidence="1">
    <location>
        <begin position="1"/>
        <end position="22"/>
    </location>
</feature>
<proteinExistence type="predicted"/>
<evidence type="ECO:0000256" key="1">
    <source>
        <dbReference type="SAM" id="MobiDB-lite"/>
    </source>
</evidence>
<dbReference type="InterPro" id="IPR052535">
    <property type="entry name" value="Bacilysin_H2HPP_isomerase"/>
</dbReference>
<comment type="caution">
    <text evidence="3">The sequence shown here is derived from an EMBL/GenBank/DDBJ whole genome shotgun (WGS) entry which is preliminary data.</text>
</comment>
<dbReference type="PANTHER" id="PTHR40112">
    <property type="entry name" value="H2HPP ISOMERASE"/>
    <property type="match status" value="1"/>
</dbReference>
<dbReference type="Proteomes" id="UP000535511">
    <property type="component" value="Unassembled WGS sequence"/>
</dbReference>
<dbReference type="RefSeq" id="WP_179663413.1">
    <property type="nucleotide sequence ID" value="NZ_JACCBG010000001.1"/>
</dbReference>
<dbReference type="SUPFAM" id="SSF51182">
    <property type="entry name" value="RmlC-like cupins"/>
    <property type="match status" value="1"/>
</dbReference>